<dbReference type="Pfam" id="PF08457">
    <property type="entry name" value="Sfi1"/>
    <property type="match status" value="1"/>
</dbReference>
<evidence type="ECO:0000259" key="3">
    <source>
        <dbReference type="Pfam" id="PF08457"/>
    </source>
</evidence>
<evidence type="ECO:0000313" key="4">
    <source>
        <dbReference type="EMBL" id="OCT47139.1"/>
    </source>
</evidence>
<comment type="caution">
    <text evidence="4">The sequence shown here is derived from an EMBL/GenBank/DDBJ whole genome shotgun (WGS) entry which is preliminary data.</text>
</comment>
<dbReference type="AlphaFoldDB" id="A0A1C1CF62"/>
<reference evidence="5" key="1">
    <citation type="submission" date="2015-07" db="EMBL/GenBank/DDBJ databases">
        <authorList>
            <person name="Teixeira M.M."/>
            <person name="Souza R.C."/>
            <person name="Almeida L.G."/>
            <person name="Vicente V.A."/>
            <person name="de Hoog S."/>
            <person name="Bocca A.L."/>
            <person name="de Almeida S.R."/>
            <person name="Vasconcelos A.T."/>
            <person name="Felipe M.S."/>
        </authorList>
    </citation>
    <scope>NUCLEOTIDE SEQUENCE [LARGE SCALE GENOMIC DNA]</scope>
    <source>
        <strain evidence="5">KSF</strain>
    </source>
</reference>
<feature type="coiled-coil region" evidence="1">
    <location>
        <begin position="492"/>
        <end position="519"/>
    </location>
</feature>
<gene>
    <name evidence="4" type="ORF">CLCR_02351</name>
</gene>
<feature type="region of interest" description="Disordered" evidence="2">
    <location>
        <begin position="568"/>
        <end position="597"/>
    </location>
</feature>
<organism evidence="4 5">
    <name type="scientific">Cladophialophora carrionii</name>
    <dbReference type="NCBI Taxonomy" id="86049"/>
    <lineage>
        <taxon>Eukaryota</taxon>
        <taxon>Fungi</taxon>
        <taxon>Dikarya</taxon>
        <taxon>Ascomycota</taxon>
        <taxon>Pezizomycotina</taxon>
        <taxon>Eurotiomycetes</taxon>
        <taxon>Chaetothyriomycetidae</taxon>
        <taxon>Chaetothyriales</taxon>
        <taxon>Herpotrichiellaceae</taxon>
        <taxon>Cladophialophora</taxon>
    </lineage>
</organism>
<proteinExistence type="predicted"/>
<name>A0A1C1CF62_9EURO</name>
<evidence type="ECO:0000256" key="1">
    <source>
        <dbReference type="SAM" id="Coils"/>
    </source>
</evidence>
<evidence type="ECO:0000313" key="5">
    <source>
        <dbReference type="Proteomes" id="UP000094526"/>
    </source>
</evidence>
<protein>
    <recommendedName>
        <fullName evidence="3">Sfi1 spindle body domain-containing protein</fullName>
    </recommendedName>
</protein>
<sequence>MTPEELARFASTVGAFSAAQIDRLYQLVVSVWGGAGASALSEQWRALGLQEGNNSVAEGVDDGVCLDFIVDLAKIDPDTPLDAKFFAILEAANIALTTTTTSSPRPSSPHSVESIDENEPLWRQAVALDNRRLVSQVIDIWQDRVIERRAAYEQYEDAEANAVADTQYRDKLAKRTIDRWRSRVQHVKSLEAMAARLRFERDASRVLRALTLAERETVFVRERTRRSAARFLAIWREKTARIHELEDYADSFRKIHAAQNVLARLSETHHHHQEAESLAVTIYEGNLVRRIFNQWLAQSQAIRVNDERAEAAADYFAAKHAFQKLRARAQSRLVQNEVAQARAHILYLKYFRKWRLAVRDIKEAKYNAAYKTMRRKVKENIARASLNLWREKTRRIREMHATADEFRAQKQGENARKKAHSAIVAMYRHTEETQRAEKLADEFYHQTLVRRLGIFGSNWLVPARQILANQRLADEYRATRLATYTLGALRTMRNYAFRAKRLEEDADTLRQRNEKKRALAFLQRWRQAAMRAHEDGAAVENSLVPATPAARRSQLLASTTPAYTPATGLFSAASRMIAEDHDEEEEGEDQEESMRSS</sequence>
<keyword evidence="1" id="KW-0175">Coiled coil</keyword>
<dbReference type="EMBL" id="LGRB01000014">
    <property type="protein sequence ID" value="OCT47139.1"/>
    <property type="molecule type" value="Genomic_DNA"/>
</dbReference>
<keyword evidence="5" id="KW-1185">Reference proteome</keyword>
<feature type="domain" description="Sfi1 spindle body" evidence="3">
    <location>
        <begin position="274"/>
        <end position="528"/>
    </location>
</feature>
<dbReference type="Proteomes" id="UP000094526">
    <property type="component" value="Unassembled WGS sequence"/>
</dbReference>
<dbReference type="OrthoDB" id="5215300at2759"/>
<evidence type="ECO:0000256" key="2">
    <source>
        <dbReference type="SAM" id="MobiDB-lite"/>
    </source>
</evidence>
<dbReference type="VEuPathDB" id="FungiDB:G647_02291"/>
<dbReference type="STRING" id="86049.A0A1C1CF62"/>
<dbReference type="VEuPathDB" id="FungiDB:CLCR_02351"/>
<dbReference type="InterPro" id="IPR013665">
    <property type="entry name" value="Sfi1_dom"/>
</dbReference>
<accession>A0A1C1CF62</accession>
<dbReference type="eggNOG" id="KOG4775">
    <property type="taxonomic scope" value="Eukaryota"/>
</dbReference>
<feature type="compositionally biased region" description="Acidic residues" evidence="2">
    <location>
        <begin position="580"/>
        <end position="591"/>
    </location>
</feature>